<accession>K3XWG7</accession>
<reference evidence="5" key="2">
    <citation type="submission" date="2015-07" db="EMBL/GenBank/DDBJ databases">
        <authorList>
            <person name="Noorani M."/>
        </authorList>
    </citation>
    <scope>NUCLEOTIDE SEQUENCE</scope>
    <source>
        <strain evidence="5">Yugu1</strain>
    </source>
</reference>
<dbReference type="PANTHER" id="PTHR47447:SF17">
    <property type="entry name" value="OS12G0638900 PROTEIN"/>
    <property type="match status" value="1"/>
</dbReference>
<dbReference type="EnsemblPlants" id="KQL10045">
    <property type="protein sequence ID" value="KQL10045"/>
    <property type="gene ID" value="SETIT_006274mg"/>
</dbReference>
<dbReference type="Gramene" id="KQL10045">
    <property type="protein sequence ID" value="KQL10045"/>
    <property type="gene ID" value="SETIT_006274mg"/>
</dbReference>
<dbReference type="PANTHER" id="PTHR47447">
    <property type="entry name" value="OS03G0856100 PROTEIN"/>
    <property type="match status" value="1"/>
</dbReference>
<evidence type="ECO:0000313" key="6">
    <source>
        <dbReference type="EnsemblPlants" id="KQL10045"/>
    </source>
</evidence>
<dbReference type="InterPro" id="IPR011990">
    <property type="entry name" value="TPR-like_helical_dom_sf"/>
</dbReference>
<dbReference type="Gene3D" id="1.25.40.10">
    <property type="entry name" value="Tetratricopeptide repeat domain"/>
    <property type="match status" value="4"/>
</dbReference>
<evidence type="ECO:0000313" key="5">
    <source>
        <dbReference type="EMBL" id="RCV20965.1"/>
    </source>
</evidence>
<evidence type="ECO:0000256" key="3">
    <source>
        <dbReference type="ARBA" id="ARBA00022946"/>
    </source>
</evidence>
<proteinExistence type="inferred from homology"/>
<dbReference type="AlphaFoldDB" id="K3XWG7"/>
<feature type="repeat" description="PPR" evidence="4">
    <location>
        <begin position="319"/>
        <end position="353"/>
    </location>
</feature>
<dbReference type="Pfam" id="PF13041">
    <property type="entry name" value="PPR_2"/>
    <property type="match status" value="2"/>
</dbReference>
<keyword evidence="2" id="KW-0677">Repeat</keyword>
<keyword evidence="3" id="KW-0809">Transit peptide</keyword>
<feature type="repeat" description="PPR" evidence="4">
    <location>
        <begin position="221"/>
        <end position="255"/>
    </location>
</feature>
<dbReference type="FunCoup" id="K3XWG7">
    <property type="interactions" value="2539"/>
</dbReference>
<evidence type="ECO:0000256" key="4">
    <source>
        <dbReference type="PROSITE-ProRule" id="PRU00708"/>
    </source>
</evidence>
<dbReference type="OMA" id="EFQNYHL"/>
<evidence type="ECO:0000256" key="1">
    <source>
        <dbReference type="ARBA" id="ARBA00007626"/>
    </source>
</evidence>
<dbReference type="PROSITE" id="PS51375">
    <property type="entry name" value="PPR"/>
    <property type="match status" value="5"/>
</dbReference>
<dbReference type="EMBL" id="AGNK02002306">
    <property type="status" value="NOT_ANNOTATED_CDS"/>
    <property type="molecule type" value="Genomic_DNA"/>
</dbReference>
<feature type="repeat" description="PPR" evidence="4">
    <location>
        <begin position="426"/>
        <end position="460"/>
    </location>
</feature>
<dbReference type="EMBL" id="CM003531">
    <property type="protein sequence ID" value="RCV20965.1"/>
    <property type="molecule type" value="Genomic_DNA"/>
</dbReference>
<feature type="repeat" description="PPR" evidence="4">
    <location>
        <begin position="391"/>
        <end position="425"/>
    </location>
</feature>
<reference evidence="5 7" key="1">
    <citation type="journal article" date="2012" name="Nat. Biotechnol.">
        <title>Reference genome sequence of the model plant Setaria.</title>
        <authorList>
            <person name="Bennetzen J.L."/>
            <person name="Schmutz J."/>
            <person name="Wang H."/>
            <person name="Percifield R."/>
            <person name="Hawkins J."/>
            <person name="Pontaroli A.C."/>
            <person name="Estep M."/>
            <person name="Feng L."/>
            <person name="Vaughn J.N."/>
            <person name="Grimwood J."/>
            <person name="Jenkins J."/>
            <person name="Barry K."/>
            <person name="Lindquist E."/>
            <person name="Hellsten U."/>
            <person name="Deshpande S."/>
            <person name="Wang X."/>
            <person name="Wu X."/>
            <person name="Mitros T."/>
            <person name="Triplett J."/>
            <person name="Yang X."/>
            <person name="Ye C.Y."/>
            <person name="Mauro-Herrera M."/>
            <person name="Wang L."/>
            <person name="Li P."/>
            <person name="Sharma M."/>
            <person name="Sharma R."/>
            <person name="Ronald P.C."/>
            <person name="Panaud O."/>
            <person name="Kellogg E.A."/>
            <person name="Brutnell T.P."/>
            <person name="Doust A.N."/>
            <person name="Tuskan G.A."/>
            <person name="Rokhsar D."/>
            <person name="Devos K.M."/>
        </authorList>
    </citation>
    <scope>NUCLEOTIDE SEQUENCE [LARGE SCALE GENOMIC DNA]</scope>
    <source>
        <strain evidence="7">cv. Yugu1</strain>
        <strain evidence="5">Yugu1</strain>
    </source>
</reference>
<evidence type="ECO:0000256" key="2">
    <source>
        <dbReference type="ARBA" id="ARBA00022737"/>
    </source>
</evidence>
<dbReference type="Pfam" id="PF13812">
    <property type="entry name" value="PPR_3"/>
    <property type="match status" value="2"/>
</dbReference>
<name>K3XWG7_SETIT</name>
<keyword evidence="7" id="KW-1185">Reference proteome</keyword>
<dbReference type="InterPro" id="IPR002885">
    <property type="entry name" value="PPR_rpt"/>
</dbReference>
<dbReference type="NCBIfam" id="TIGR00756">
    <property type="entry name" value="PPR"/>
    <property type="match status" value="4"/>
</dbReference>
<dbReference type="OrthoDB" id="185373at2759"/>
<dbReference type="HOGENOM" id="CLU_002706_49_20_1"/>
<dbReference type="EnsemblPlants" id="KQL10044">
    <property type="protein sequence ID" value="KQL10044"/>
    <property type="gene ID" value="SETIT_006274mg"/>
</dbReference>
<dbReference type="Gramene" id="KQL10044">
    <property type="protein sequence ID" value="KQL10044"/>
    <property type="gene ID" value="SETIT_006274mg"/>
</dbReference>
<reference evidence="6" key="3">
    <citation type="submission" date="2018-08" db="UniProtKB">
        <authorList>
            <consortium name="EnsemblPlants"/>
        </authorList>
    </citation>
    <scope>IDENTIFICATION</scope>
    <source>
        <strain evidence="6">Yugu1</strain>
    </source>
</reference>
<dbReference type="eggNOG" id="KOG4197">
    <property type="taxonomic scope" value="Eukaryota"/>
</dbReference>
<evidence type="ECO:0000313" key="7">
    <source>
        <dbReference type="Proteomes" id="UP000004995"/>
    </source>
</evidence>
<organism evidence="6 7">
    <name type="scientific">Setaria italica</name>
    <name type="common">Foxtail millet</name>
    <name type="synonym">Panicum italicum</name>
    <dbReference type="NCBI Taxonomy" id="4555"/>
    <lineage>
        <taxon>Eukaryota</taxon>
        <taxon>Viridiplantae</taxon>
        <taxon>Streptophyta</taxon>
        <taxon>Embryophyta</taxon>
        <taxon>Tracheophyta</taxon>
        <taxon>Spermatophyta</taxon>
        <taxon>Magnoliopsida</taxon>
        <taxon>Liliopsida</taxon>
        <taxon>Poales</taxon>
        <taxon>Poaceae</taxon>
        <taxon>PACMAD clade</taxon>
        <taxon>Panicoideae</taxon>
        <taxon>Panicodae</taxon>
        <taxon>Paniceae</taxon>
        <taxon>Cenchrinae</taxon>
        <taxon>Setaria</taxon>
    </lineage>
</organism>
<sequence>MPPPVPAAGGSAARAAAVRLLCTATSPPDTASLPHLLALPPVAPSPAADELARLLLAHHNPFHPAESPLQLISGGGVALSGDLLVQLLLRLRGASKLALSLLHAARLHPSMAPARAPADAYDAVVDALGRARQFDAAWRVVVDASADGAASPRTFAVLARRYVAAGMTRQAIRTFDDMEAFVGREPDAGEFATLLDTLCKYKYPKVATEIFNKRKYKYGPNEKMYTILIYGWCKVNRSDMAQKFVKDMIDHGIEPNIVTYNILLNIHAAENLLKEMRDKRIEPDVTSYSIILHVYSRAHKPELCLCMFRLMKERGICPTVATYTSVIKCLASCGRLEDAETLLDEMVAEGVCPSPATYNCFFKEYRGRKDVSGALQLYDKMKAPSSPTAPDIHTYNILLGMFIKLDRHGTVMEIWSNMCESTVGPDLDSYTLLIHGFCDSQKWREACQFFMEMIEKGFLPQKITFETLYRGLIQADMLRTWRRLKRRVDEEAAKFGDEFKLYHMKPYKR</sequence>
<protein>
    <recommendedName>
        <fullName evidence="8">Pentacotripeptide-repeat region of PRORP domain-containing protein</fullName>
    </recommendedName>
</protein>
<gene>
    <name evidence="5" type="ORF">SETIT_4G100700v2</name>
</gene>
<dbReference type="Proteomes" id="UP000004995">
    <property type="component" value="Unassembled WGS sequence"/>
</dbReference>
<evidence type="ECO:0008006" key="8">
    <source>
        <dbReference type="Google" id="ProtNLM"/>
    </source>
</evidence>
<feature type="repeat" description="PPR" evidence="4">
    <location>
        <begin position="284"/>
        <end position="318"/>
    </location>
</feature>
<comment type="similarity">
    <text evidence="1">Belongs to the PPR family. P subfamily.</text>
</comment>